<comment type="caution">
    <text evidence="1">The sequence shown here is derived from an EMBL/GenBank/DDBJ whole genome shotgun (WGS) entry which is preliminary data.</text>
</comment>
<proteinExistence type="predicted"/>
<accession>X8CGN0</accession>
<organism evidence="1">
    <name type="scientific">Mycobacterium xenopi 4042</name>
    <dbReference type="NCBI Taxonomy" id="1299334"/>
    <lineage>
        <taxon>Bacteria</taxon>
        <taxon>Bacillati</taxon>
        <taxon>Actinomycetota</taxon>
        <taxon>Actinomycetes</taxon>
        <taxon>Mycobacteriales</taxon>
        <taxon>Mycobacteriaceae</taxon>
        <taxon>Mycobacterium</taxon>
    </lineage>
</organism>
<reference evidence="1" key="1">
    <citation type="submission" date="2014-01" db="EMBL/GenBank/DDBJ databases">
        <authorList>
            <person name="Brown-Elliot B."/>
            <person name="Wallace R."/>
            <person name="Lenaerts A."/>
            <person name="Ordway D."/>
            <person name="DeGroote M.A."/>
            <person name="Parker T."/>
            <person name="Sizemore C."/>
            <person name="Tallon L.J."/>
            <person name="Sadzewicz L.K."/>
            <person name="Sengamalay N."/>
            <person name="Fraser C.M."/>
            <person name="Hine E."/>
            <person name="Shefchek K.A."/>
            <person name="Das S.P."/>
            <person name="Tettelin H."/>
        </authorList>
    </citation>
    <scope>NUCLEOTIDE SEQUENCE [LARGE SCALE GENOMIC DNA]</scope>
    <source>
        <strain evidence="1">4042</strain>
    </source>
</reference>
<dbReference type="InterPro" id="IPR013207">
    <property type="entry name" value="LGFP"/>
</dbReference>
<evidence type="ECO:0000313" key="1">
    <source>
        <dbReference type="EMBL" id="EUA54425.1"/>
    </source>
</evidence>
<protein>
    <submittedName>
        <fullName evidence="1">LGFP repeat family protein</fullName>
    </submittedName>
</protein>
<gene>
    <name evidence="1" type="ORF">I553_1450</name>
</gene>
<dbReference type="PATRIC" id="fig|1299334.3.peg.3260"/>
<dbReference type="Pfam" id="PF08310">
    <property type="entry name" value="LGFP"/>
    <property type="match status" value="3"/>
</dbReference>
<dbReference type="EMBL" id="JAOB01000032">
    <property type="protein sequence ID" value="EUA54425.1"/>
    <property type="molecule type" value="Genomic_DNA"/>
</dbReference>
<dbReference type="AlphaFoldDB" id="X8CGN0"/>
<sequence>MRWRRRKATPTPLSPRHGKLAVAPIRVWAQAGPGLCRRRRLRPRLRRRQNLLHARDRARSLYGPILDLYESLGGPAGSDLGFPTISEVPGLAGPDTLVSTFSASDKPVIFWSAAHGAFVVRGAMNAAWDKLGSSGGPLGVPVSDETYDGENATQSFSGGRVSWNRMTKVFTTVPPELAQQLTGLQVPIDATAAINTAWRAAGGATGPLGAKQGGQYPVGDNGVAQNFVGGKVFFSPATGANAVEGDLLAKYESLGGPVGSDLGFPTANETDGGIKPASRISTFSAADKPVIFWTPATVPSSCAAR</sequence>
<name>X8CGN0_MYCXE</name>